<dbReference type="SUPFAM" id="SSF52954">
    <property type="entry name" value="Class II aaRS ABD-related"/>
    <property type="match status" value="1"/>
</dbReference>
<keyword evidence="13" id="KW-1185">Reference proteome</keyword>
<gene>
    <name evidence="10" type="primary">proS</name>
    <name evidence="12" type="ORF">DQG23_24515</name>
</gene>
<sequence>MRMKHALIPTLREVPGEAKVDSHRLMLKAGLARQLAAGVYTLLPLGLKALRNVQSIIREEMDAIGAQEMLMPALHPAELWQQSGRWEQYGPELMRLTDRNGSSFALGATHEEVVTSLIANEIKSYRKLPVTVYQLQTKFRDERRPRFGVLRSREFVMKDAYSFDTTWEGLDETYARMYDAYTAIFNRCGLTFRAVEADPGTIGGTDTHEFMALCAIGEDTIVSCTSCGYAANIEKAEVSPSKSIAVSTSGAVPKLLEKMHTPDVRTIEQLTRFFDCSADRIVKAVAYRVDDRVVLALVRGDYAINELKLKHALKGSDAAMLEEDEIAEAFGCKPGFIGPFGVPGVTVVADRSIRGIRDGAAGANEQDFHWTGLDAERDLPGVPFFDLRNMTESDPCPKCGEPVRFTEGIEVGHVFKLGTKYSDALNAACLTEQGSLAPIIMGCYGIGVTRTVAAIIEQHHDEHGIIWPLEAAPYFIHLICVSMNDEVQRETAEALYASLRAKGCEVLYDDRDERPGVKFKDADLLGMPVRITVGKKAAEGAVECSTRAERVHTDVPLQELDAYLSAIMKRNDSHIRTDSL</sequence>
<accession>A0A329MER6</accession>
<dbReference type="EMBL" id="QMFB01000016">
    <property type="protein sequence ID" value="RAV18471.1"/>
    <property type="molecule type" value="Genomic_DNA"/>
</dbReference>
<dbReference type="Pfam" id="PF00587">
    <property type="entry name" value="tRNA-synt_2b"/>
    <property type="match status" value="1"/>
</dbReference>
<keyword evidence="7 10" id="KW-0648">Protein biosynthesis</keyword>
<dbReference type="FunFam" id="3.40.50.800:FF:000011">
    <property type="entry name" value="Proline--tRNA ligase"/>
    <property type="match status" value="1"/>
</dbReference>
<comment type="function">
    <text evidence="10">Catalyzes the attachment of proline to tRNA(Pro) in a two-step reaction: proline is first activated by ATP to form Pro-AMP and then transferred to the acceptor end of tRNA(Pro). As ProRS can inadvertently accommodate and process non-cognate amino acids such as alanine and cysteine, to avoid such errors it has two additional distinct editing activities against alanine. One activity is designated as 'pretransfer' editing and involves the tRNA(Pro)-independent hydrolysis of activated Ala-AMP. The other activity is designated 'posttransfer' editing and involves deacylation of mischarged Ala-tRNA(Pro). The misacylated Cys-tRNA(Pro) is not edited by ProRS.</text>
</comment>
<dbReference type="GO" id="GO:0005524">
    <property type="term" value="F:ATP binding"/>
    <property type="evidence" value="ECO:0007669"/>
    <property type="project" value="UniProtKB-UniRule"/>
</dbReference>
<reference evidence="12 13" key="1">
    <citation type="journal article" date="2009" name="Int. J. Syst. Evol. Microbiol.">
        <title>Paenibacillus contaminans sp. nov., isolated from a contaminated laboratory plate.</title>
        <authorList>
            <person name="Chou J.H."/>
            <person name="Lee J.H."/>
            <person name="Lin M.C."/>
            <person name="Chang P.S."/>
            <person name="Arun A.B."/>
            <person name="Young C.C."/>
            <person name="Chen W.M."/>
        </authorList>
    </citation>
    <scope>NUCLEOTIDE SEQUENCE [LARGE SCALE GENOMIC DNA]</scope>
    <source>
        <strain evidence="12 13">CKOBP-6</strain>
    </source>
</reference>
<dbReference type="CDD" id="cd00861">
    <property type="entry name" value="ProRS_anticodon_short"/>
    <property type="match status" value="1"/>
</dbReference>
<dbReference type="Gene3D" id="3.30.930.10">
    <property type="entry name" value="Bira Bifunctional Protein, Domain 2"/>
    <property type="match status" value="2"/>
</dbReference>
<dbReference type="SUPFAM" id="SSF55681">
    <property type="entry name" value="Class II aaRS and biotin synthetases"/>
    <property type="match status" value="1"/>
</dbReference>
<evidence type="ECO:0000313" key="13">
    <source>
        <dbReference type="Proteomes" id="UP000250369"/>
    </source>
</evidence>
<evidence type="ECO:0000256" key="2">
    <source>
        <dbReference type="ARBA" id="ARBA00011738"/>
    </source>
</evidence>
<dbReference type="Gene3D" id="3.90.960.10">
    <property type="entry name" value="YbaK/aminoacyl-tRNA synthetase-associated domain"/>
    <property type="match status" value="1"/>
</dbReference>
<keyword evidence="3 10" id="KW-0963">Cytoplasm</keyword>
<comment type="caution">
    <text evidence="12">The sequence shown here is derived from an EMBL/GenBank/DDBJ whole genome shotgun (WGS) entry which is preliminary data.</text>
</comment>
<dbReference type="GO" id="GO:0006433">
    <property type="term" value="P:prolyl-tRNA aminoacylation"/>
    <property type="evidence" value="ECO:0007669"/>
    <property type="project" value="UniProtKB-UniRule"/>
</dbReference>
<keyword evidence="4 10" id="KW-0436">Ligase</keyword>
<dbReference type="Proteomes" id="UP000250369">
    <property type="component" value="Unassembled WGS sequence"/>
</dbReference>
<dbReference type="SUPFAM" id="SSF55826">
    <property type="entry name" value="YbaK/ProRS associated domain"/>
    <property type="match status" value="1"/>
</dbReference>
<dbReference type="PANTHER" id="PTHR42753">
    <property type="entry name" value="MITOCHONDRIAL RIBOSOME PROTEIN L39/PROLYL-TRNA LIGASE FAMILY MEMBER"/>
    <property type="match status" value="1"/>
</dbReference>
<dbReference type="InterPro" id="IPR002314">
    <property type="entry name" value="aa-tRNA-synt_IIb"/>
</dbReference>
<dbReference type="GO" id="GO:0002161">
    <property type="term" value="F:aminoacyl-tRNA deacylase activity"/>
    <property type="evidence" value="ECO:0007669"/>
    <property type="project" value="InterPro"/>
</dbReference>
<dbReference type="FunFam" id="3.30.930.10:FF:000066">
    <property type="entry name" value="Proline--tRNA ligase"/>
    <property type="match status" value="1"/>
</dbReference>
<dbReference type="InterPro" id="IPR002316">
    <property type="entry name" value="Pro-tRNA-ligase_IIa"/>
</dbReference>
<dbReference type="Pfam" id="PF03129">
    <property type="entry name" value="HGTP_anticodon"/>
    <property type="match status" value="1"/>
</dbReference>
<evidence type="ECO:0000256" key="10">
    <source>
        <dbReference type="HAMAP-Rule" id="MF_01569"/>
    </source>
</evidence>
<keyword evidence="8 10" id="KW-0030">Aminoacyl-tRNA synthetase</keyword>
<evidence type="ECO:0000256" key="6">
    <source>
        <dbReference type="ARBA" id="ARBA00022840"/>
    </source>
</evidence>
<evidence type="ECO:0000256" key="3">
    <source>
        <dbReference type="ARBA" id="ARBA00022490"/>
    </source>
</evidence>
<dbReference type="PRINTS" id="PR01046">
    <property type="entry name" value="TRNASYNTHPRO"/>
</dbReference>
<evidence type="ECO:0000259" key="11">
    <source>
        <dbReference type="PROSITE" id="PS50862"/>
    </source>
</evidence>
<dbReference type="PROSITE" id="PS50862">
    <property type="entry name" value="AA_TRNA_LIGASE_II"/>
    <property type="match status" value="1"/>
</dbReference>
<dbReference type="NCBIfam" id="TIGR00409">
    <property type="entry name" value="proS_fam_II"/>
    <property type="match status" value="1"/>
</dbReference>
<comment type="catalytic activity">
    <reaction evidence="9 10">
        <text>tRNA(Pro) + L-proline + ATP = L-prolyl-tRNA(Pro) + AMP + diphosphate</text>
        <dbReference type="Rhea" id="RHEA:14305"/>
        <dbReference type="Rhea" id="RHEA-COMP:9700"/>
        <dbReference type="Rhea" id="RHEA-COMP:9702"/>
        <dbReference type="ChEBI" id="CHEBI:30616"/>
        <dbReference type="ChEBI" id="CHEBI:33019"/>
        <dbReference type="ChEBI" id="CHEBI:60039"/>
        <dbReference type="ChEBI" id="CHEBI:78442"/>
        <dbReference type="ChEBI" id="CHEBI:78532"/>
        <dbReference type="ChEBI" id="CHEBI:456215"/>
        <dbReference type="EC" id="6.1.1.15"/>
    </reaction>
</comment>
<name>A0A329MER6_9BACL</name>
<dbReference type="NCBIfam" id="NF006625">
    <property type="entry name" value="PRK09194.1"/>
    <property type="match status" value="1"/>
</dbReference>
<dbReference type="Pfam" id="PF04073">
    <property type="entry name" value="tRNA_edit"/>
    <property type="match status" value="1"/>
</dbReference>
<dbReference type="GO" id="GO:0140096">
    <property type="term" value="F:catalytic activity, acting on a protein"/>
    <property type="evidence" value="ECO:0007669"/>
    <property type="project" value="UniProtKB-ARBA"/>
</dbReference>
<dbReference type="InterPro" id="IPR004154">
    <property type="entry name" value="Anticodon-bd"/>
</dbReference>
<evidence type="ECO:0000256" key="8">
    <source>
        <dbReference type="ARBA" id="ARBA00023146"/>
    </source>
</evidence>
<dbReference type="InterPro" id="IPR007214">
    <property type="entry name" value="YbaK/aa-tRNA-synth-assoc-dom"/>
</dbReference>
<comment type="domain">
    <text evidence="10">Consists of three domains: the N-terminal catalytic domain, the editing domain and the C-terminal anticodon-binding domain.</text>
</comment>
<protein>
    <recommendedName>
        <fullName evidence="10">Proline--tRNA ligase</fullName>
        <ecNumber evidence="10">6.1.1.15</ecNumber>
    </recommendedName>
    <alternativeName>
        <fullName evidence="10">Prolyl-tRNA synthetase</fullName>
        <shortName evidence="10">ProRS</shortName>
    </alternativeName>
</protein>
<dbReference type="EC" id="6.1.1.15" evidence="10"/>
<evidence type="ECO:0000256" key="7">
    <source>
        <dbReference type="ARBA" id="ARBA00022917"/>
    </source>
</evidence>
<comment type="subunit">
    <text evidence="2 10">Homodimer.</text>
</comment>
<dbReference type="InterPro" id="IPR023717">
    <property type="entry name" value="Pro-tRNA-Synthase_IIa_type1"/>
</dbReference>
<dbReference type="InterPro" id="IPR033730">
    <property type="entry name" value="ProRS_core_prok"/>
</dbReference>
<dbReference type="InterPro" id="IPR036621">
    <property type="entry name" value="Anticodon-bd_dom_sf"/>
</dbReference>
<proteinExistence type="inferred from homology"/>
<dbReference type="InterPro" id="IPR004500">
    <property type="entry name" value="Pro-tRNA-synth_IIa_bac-type"/>
</dbReference>
<dbReference type="HAMAP" id="MF_01569">
    <property type="entry name" value="Pro_tRNA_synth_type1"/>
    <property type="match status" value="1"/>
</dbReference>
<dbReference type="InterPro" id="IPR050062">
    <property type="entry name" value="Pro-tRNA_synthetase"/>
</dbReference>
<dbReference type="Gene3D" id="3.40.50.800">
    <property type="entry name" value="Anticodon-binding domain"/>
    <property type="match status" value="1"/>
</dbReference>
<evidence type="ECO:0000313" key="12">
    <source>
        <dbReference type="EMBL" id="RAV18471.1"/>
    </source>
</evidence>
<dbReference type="InterPro" id="IPR036754">
    <property type="entry name" value="YbaK/aa-tRNA-synt-asso_dom_sf"/>
</dbReference>
<dbReference type="PANTHER" id="PTHR42753:SF2">
    <property type="entry name" value="PROLINE--TRNA LIGASE"/>
    <property type="match status" value="1"/>
</dbReference>
<dbReference type="GO" id="GO:0005829">
    <property type="term" value="C:cytosol"/>
    <property type="evidence" value="ECO:0007669"/>
    <property type="project" value="TreeGrafter"/>
</dbReference>
<dbReference type="InterPro" id="IPR045864">
    <property type="entry name" value="aa-tRNA-synth_II/BPL/LPL"/>
</dbReference>
<evidence type="ECO:0000256" key="1">
    <source>
        <dbReference type="ARBA" id="ARBA00004496"/>
    </source>
</evidence>
<dbReference type="InterPro" id="IPR044140">
    <property type="entry name" value="ProRS_anticodon_short"/>
</dbReference>
<dbReference type="GO" id="GO:0016740">
    <property type="term" value="F:transferase activity"/>
    <property type="evidence" value="ECO:0007669"/>
    <property type="project" value="UniProtKB-ARBA"/>
</dbReference>
<evidence type="ECO:0000256" key="9">
    <source>
        <dbReference type="ARBA" id="ARBA00047671"/>
    </source>
</evidence>
<dbReference type="CDD" id="cd00779">
    <property type="entry name" value="ProRS_core_prok"/>
    <property type="match status" value="1"/>
</dbReference>
<dbReference type="CDD" id="cd04334">
    <property type="entry name" value="ProRS-INS"/>
    <property type="match status" value="1"/>
</dbReference>
<dbReference type="InterPro" id="IPR006195">
    <property type="entry name" value="aa-tRNA-synth_II"/>
</dbReference>
<evidence type="ECO:0000256" key="5">
    <source>
        <dbReference type="ARBA" id="ARBA00022741"/>
    </source>
</evidence>
<dbReference type="RefSeq" id="WP_113033597.1">
    <property type="nucleotide sequence ID" value="NZ_QMFB01000016.1"/>
</dbReference>
<comment type="similarity">
    <text evidence="10">Belongs to the class-II aminoacyl-tRNA synthetase family. ProS type 1 subfamily.</text>
</comment>
<comment type="subcellular location">
    <subcellularLocation>
        <location evidence="1 10">Cytoplasm</location>
    </subcellularLocation>
</comment>
<dbReference type="AlphaFoldDB" id="A0A329MER6"/>
<dbReference type="GO" id="GO:0004827">
    <property type="term" value="F:proline-tRNA ligase activity"/>
    <property type="evidence" value="ECO:0007669"/>
    <property type="project" value="UniProtKB-UniRule"/>
</dbReference>
<keyword evidence="5 10" id="KW-0547">Nucleotide-binding</keyword>
<feature type="domain" description="Aminoacyl-transfer RNA synthetases class-II family profile" evidence="11">
    <location>
        <begin position="38"/>
        <end position="468"/>
    </location>
</feature>
<organism evidence="12 13">
    <name type="scientific">Paenibacillus contaminans</name>
    <dbReference type="NCBI Taxonomy" id="450362"/>
    <lineage>
        <taxon>Bacteria</taxon>
        <taxon>Bacillati</taxon>
        <taxon>Bacillota</taxon>
        <taxon>Bacilli</taxon>
        <taxon>Bacillales</taxon>
        <taxon>Paenibacillaceae</taxon>
        <taxon>Paenibacillus</taxon>
    </lineage>
</organism>
<evidence type="ECO:0000256" key="4">
    <source>
        <dbReference type="ARBA" id="ARBA00022598"/>
    </source>
</evidence>
<keyword evidence="6 10" id="KW-0067">ATP-binding</keyword>